<sequence length="124" mass="14074">MFRTSTLLNVVKESTGLFGIAVHSNPRPHLINVYNQTLAVLDRLPSNAVYRHATTALIKQKLSFVENTENIAELESKLDAGQIEEVIMAAEDELKLAQKMEEWKAWEPLAVEPLDDQWVYPGRK</sequence>
<dbReference type="OrthoDB" id="286811at2759"/>
<keyword evidence="6" id="KW-0249">Electron transport</keyword>
<dbReference type="PANTHER" id="PTHR12653:SF0">
    <property type="entry name" value="NADH DEHYDROGENASE [UBIQUINONE] 1 ALPHA SUBCOMPLEX SUBUNIT 5"/>
    <property type="match status" value="1"/>
</dbReference>
<evidence type="ECO:0000313" key="10">
    <source>
        <dbReference type="Proteomes" id="UP000193498"/>
    </source>
</evidence>
<dbReference type="InterPro" id="IPR006806">
    <property type="entry name" value="NDUFA5"/>
</dbReference>
<reference evidence="9 10" key="1">
    <citation type="submission" date="2016-07" db="EMBL/GenBank/DDBJ databases">
        <title>Pervasive Adenine N6-methylation of Active Genes in Fungi.</title>
        <authorList>
            <consortium name="DOE Joint Genome Institute"/>
            <person name="Mondo S.J."/>
            <person name="Dannebaum R.O."/>
            <person name="Kuo R.C."/>
            <person name="Labutti K."/>
            <person name="Haridas S."/>
            <person name="Kuo A."/>
            <person name="Salamov A."/>
            <person name="Ahrendt S.R."/>
            <person name="Lipzen A."/>
            <person name="Sullivan W."/>
            <person name="Andreopoulos W.B."/>
            <person name="Clum A."/>
            <person name="Lindquist E."/>
            <person name="Daum C."/>
            <person name="Ramamoorthy G.K."/>
            <person name="Gryganskyi A."/>
            <person name="Culley D."/>
            <person name="Magnuson J.K."/>
            <person name="James T.Y."/>
            <person name="O'Malley M.A."/>
            <person name="Stajich J.E."/>
            <person name="Spatafora J.W."/>
            <person name="Visel A."/>
            <person name="Grigoriev I.V."/>
        </authorList>
    </citation>
    <scope>NUCLEOTIDE SEQUENCE [LARGE SCALE GENOMIC DNA]</scope>
    <source>
        <strain evidence="9 10">CBS 931.73</strain>
    </source>
</reference>
<dbReference type="EMBL" id="MCFE01000013">
    <property type="protein sequence ID" value="ORY06799.1"/>
    <property type="molecule type" value="Genomic_DNA"/>
</dbReference>
<comment type="similarity">
    <text evidence="2">Belongs to the complex I NDUFA5 subunit family.</text>
</comment>
<keyword evidence="7" id="KW-0496">Mitochondrion</keyword>
<keyword evidence="10" id="KW-1185">Reference proteome</keyword>
<dbReference type="STRING" id="1314790.A0A1Y1Z952"/>
<proteinExistence type="inferred from homology"/>
<dbReference type="GO" id="GO:0005743">
    <property type="term" value="C:mitochondrial inner membrane"/>
    <property type="evidence" value="ECO:0007669"/>
    <property type="project" value="UniProtKB-SubCell"/>
</dbReference>
<evidence type="ECO:0000256" key="6">
    <source>
        <dbReference type="ARBA" id="ARBA00022982"/>
    </source>
</evidence>
<comment type="subcellular location">
    <subcellularLocation>
        <location evidence="1">Mitochondrion inner membrane</location>
        <topology evidence="1">Peripheral membrane protein</topology>
        <orientation evidence="1">Matrix side</orientation>
    </subcellularLocation>
</comment>
<dbReference type="InParanoid" id="A0A1Y1Z952"/>
<keyword evidence="4" id="KW-0679">Respiratory chain</keyword>
<evidence type="ECO:0000256" key="3">
    <source>
        <dbReference type="ARBA" id="ARBA00022448"/>
    </source>
</evidence>
<organism evidence="9 10">
    <name type="scientific">Basidiobolus meristosporus CBS 931.73</name>
    <dbReference type="NCBI Taxonomy" id="1314790"/>
    <lineage>
        <taxon>Eukaryota</taxon>
        <taxon>Fungi</taxon>
        <taxon>Fungi incertae sedis</taxon>
        <taxon>Zoopagomycota</taxon>
        <taxon>Entomophthoromycotina</taxon>
        <taxon>Basidiobolomycetes</taxon>
        <taxon>Basidiobolales</taxon>
        <taxon>Basidiobolaceae</taxon>
        <taxon>Basidiobolus</taxon>
    </lineage>
</organism>
<dbReference type="AlphaFoldDB" id="A0A1Y1Z952"/>
<name>A0A1Y1Z952_9FUNG</name>
<comment type="caution">
    <text evidence="9">The sequence shown here is derived from an EMBL/GenBank/DDBJ whole genome shotgun (WGS) entry which is preliminary data.</text>
</comment>
<evidence type="ECO:0000256" key="1">
    <source>
        <dbReference type="ARBA" id="ARBA00004443"/>
    </source>
</evidence>
<evidence type="ECO:0000256" key="4">
    <source>
        <dbReference type="ARBA" id="ARBA00022660"/>
    </source>
</evidence>
<evidence type="ECO:0000256" key="5">
    <source>
        <dbReference type="ARBA" id="ARBA00022792"/>
    </source>
</evidence>
<accession>A0A1Y1Z952</accession>
<evidence type="ECO:0000313" key="9">
    <source>
        <dbReference type="EMBL" id="ORY06799.1"/>
    </source>
</evidence>
<keyword evidence="3" id="KW-0813">Transport</keyword>
<evidence type="ECO:0000256" key="7">
    <source>
        <dbReference type="ARBA" id="ARBA00023128"/>
    </source>
</evidence>
<dbReference type="GO" id="GO:0022904">
    <property type="term" value="P:respiratory electron transport chain"/>
    <property type="evidence" value="ECO:0007669"/>
    <property type="project" value="InterPro"/>
</dbReference>
<evidence type="ECO:0008006" key="11">
    <source>
        <dbReference type="Google" id="ProtNLM"/>
    </source>
</evidence>
<gene>
    <name evidence="9" type="ORF">K493DRAFT_251516</name>
</gene>
<keyword evidence="5" id="KW-0999">Mitochondrion inner membrane</keyword>
<protein>
    <recommendedName>
        <fullName evidence="11">NADH2 dehydrogenase</fullName>
    </recommendedName>
</protein>
<dbReference type="PANTHER" id="PTHR12653">
    <property type="entry name" value="NADH-UBIQUINONE OXIDOREDUCTASE 13 KD-B SUBUNIT"/>
    <property type="match status" value="1"/>
</dbReference>
<dbReference type="Pfam" id="PF04716">
    <property type="entry name" value="ETC_C1_NDUFA5"/>
    <property type="match status" value="1"/>
</dbReference>
<dbReference type="Proteomes" id="UP000193498">
    <property type="component" value="Unassembled WGS sequence"/>
</dbReference>
<keyword evidence="8" id="KW-0472">Membrane</keyword>
<evidence type="ECO:0000256" key="2">
    <source>
        <dbReference type="ARBA" id="ARBA00010261"/>
    </source>
</evidence>
<evidence type="ECO:0000256" key="8">
    <source>
        <dbReference type="ARBA" id="ARBA00023136"/>
    </source>
</evidence>